<reference evidence="2 3" key="1">
    <citation type="submission" date="2008-07" db="EMBL/GenBank/DDBJ databases">
        <authorList>
            <person name="El-Sayed N."/>
            <person name="Caler E."/>
            <person name="Inman J."/>
            <person name="Amedeo P."/>
            <person name="Hass B."/>
            <person name="Wortman J."/>
        </authorList>
    </citation>
    <scope>NUCLEOTIDE SEQUENCE [LARGE SCALE GENOMIC DNA]</scope>
    <source>
        <strain evidence="3">ATCC 50983 / TXsc</strain>
    </source>
</reference>
<dbReference type="RefSeq" id="XP_002787156.1">
    <property type="nucleotide sequence ID" value="XM_002787110.1"/>
</dbReference>
<dbReference type="AlphaFoldDB" id="C5K991"/>
<proteinExistence type="predicted"/>
<evidence type="ECO:0000313" key="2">
    <source>
        <dbReference type="EMBL" id="EER18952.1"/>
    </source>
</evidence>
<feature type="compositionally biased region" description="Polar residues" evidence="1">
    <location>
        <begin position="1"/>
        <end position="12"/>
    </location>
</feature>
<organism evidence="3">
    <name type="scientific">Perkinsus marinus (strain ATCC 50983 / TXsc)</name>
    <dbReference type="NCBI Taxonomy" id="423536"/>
    <lineage>
        <taxon>Eukaryota</taxon>
        <taxon>Sar</taxon>
        <taxon>Alveolata</taxon>
        <taxon>Perkinsozoa</taxon>
        <taxon>Perkinsea</taxon>
        <taxon>Perkinsida</taxon>
        <taxon>Perkinsidae</taxon>
        <taxon>Perkinsus</taxon>
    </lineage>
</organism>
<name>C5K991_PERM5</name>
<accession>C5K991</accession>
<protein>
    <submittedName>
        <fullName evidence="2">Uncharacterized protein</fullName>
    </submittedName>
</protein>
<dbReference type="EMBL" id="GG671423">
    <property type="protein sequence ID" value="EER18952.1"/>
    <property type="molecule type" value="Genomic_DNA"/>
</dbReference>
<evidence type="ECO:0000313" key="3">
    <source>
        <dbReference type="Proteomes" id="UP000007800"/>
    </source>
</evidence>
<feature type="region of interest" description="Disordered" evidence="1">
    <location>
        <begin position="1"/>
        <end position="25"/>
    </location>
</feature>
<keyword evidence="3" id="KW-1185">Reference proteome</keyword>
<feature type="region of interest" description="Disordered" evidence="1">
    <location>
        <begin position="37"/>
        <end position="75"/>
    </location>
</feature>
<dbReference type="Proteomes" id="UP000007800">
    <property type="component" value="Unassembled WGS sequence"/>
</dbReference>
<dbReference type="InParanoid" id="C5K991"/>
<dbReference type="GeneID" id="9049440"/>
<gene>
    <name evidence="2" type="ORF">Pmar_PMAR002817</name>
</gene>
<sequence length="205" mass="21277">MSSPASSSNSDGTPVDGQGPLGRGIRVDSQGLIMQPHMMASGSGPAPGGAGPVGTTLGLDTASGNPGTTAAPYPGPLQSGASCGVTSGEAVTIDVGEAVPENAEVPEQSGLYPGSELILPPEVVSFIREKLMPTAQYLLSAKIFAKIRKGEPVREDECGFSPVSAKMKRRMKYNAETGEIEVVEYVPAWDSQAYLARHSEPRICC</sequence>
<evidence type="ECO:0000256" key="1">
    <source>
        <dbReference type="SAM" id="MobiDB-lite"/>
    </source>
</evidence>